<keyword evidence="1" id="KW-0175">Coiled coil</keyword>
<comment type="caution">
    <text evidence="2">The sequence shown here is derived from an EMBL/GenBank/DDBJ whole genome shotgun (WGS) entry which is preliminary data.</text>
</comment>
<reference evidence="2 3" key="1">
    <citation type="submission" date="2024-05" db="EMBL/GenBank/DDBJ databases">
        <title>Genome sequencing and assembly of Indian major carp, Cirrhinus mrigala (Hamilton, 1822).</title>
        <authorList>
            <person name="Mohindra V."/>
            <person name="Chowdhury L.M."/>
            <person name="Lal K."/>
            <person name="Jena J.K."/>
        </authorList>
    </citation>
    <scope>NUCLEOTIDE SEQUENCE [LARGE SCALE GENOMIC DNA]</scope>
    <source>
        <strain evidence="2">CM1030</strain>
        <tissue evidence="2">Blood</tissue>
    </source>
</reference>
<evidence type="ECO:0000313" key="3">
    <source>
        <dbReference type="Proteomes" id="UP001529510"/>
    </source>
</evidence>
<evidence type="ECO:0000256" key="1">
    <source>
        <dbReference type="SAM" id="Coils"/>
    </source>
</evidence>
<gene>
    <name evidence="2" type="ORF">M9458_025525</name>
</gene>
<evidence type="ECO:0000313" key="2">
    <source>
        <dbReference type="EMBL" id="KAL0180083.1"/>
    </source>
</evidence>
<name>A0ABD0Q1B4_CIRMR</name>
<dbReference type="AlphaFoldDB" id="A0ABD0Q1B4"/>
<feature type="coiled-coil region" evidence="1">
    <location>
        <begin position="21"/>
        <end position="48"/>
    </location>
</feature>
<keyword evidence="3" id="KW-1185">Reference proteome</keyword>
<proteinExistence type="predicted"/>
<sequence length="55" mass="6261">MAAKGAKETIVNKLGFKSSSSKSVEIEIEKLKKENQQLKKNIKTHTQTLTKPDFW</sequence>
<organism evidence="2 3">
    <name type="scientific">Cirrhinus mrigala</name>
    <name type="common">Mrigala</name>
    <dbReference type="NCBI Taxonomy" id="683832"/>
    <lineage>
        <taxon>Eukaryota</taxon>
        <taxon>Metazoa</taxon>
        <taxon>Chordata</taxon>
        <taxon>Craniata</taxon>
        <taxon>Vertebrata</taxon>
        <taxon>Euteleostomi</taxon>
        <taxon>Actinopterygii</taxon>
        <taxon>Neopterygii</taxon>
        <taxon>Teleostei</taxon>
        <taxon>Ostariophysi</taxon>
        <taxon>Cypriniformes</taxon>
        <taxon>Cyprinidae</taxon>
        <taxon>Labeoninae</taxon>
        <taxon>Labeonini</taxon>
        <taxon>Cirrhinus</taxon>
    </lineage>
</organism>
<dbReference type="Proteomes" id="UP001529510">
    <property type="component" value="Unassembled WGS sequence"/>
</dbReference>
<dbReference type="EMBL" id="JAMKFB020000012">
    <property type="protein sequence ID" value="KAL0180083.1"/>
    <property type="molecule type" value="Genomic_DNA"/>
</dbReference>
<feature type="non-terminal residue" evidence="2">
    <location>
        <position position="55"/>
    </location>
</feature>
<protein>
    <submittedName>
        <fullName evidence="2">Uncharacterized protein</fullName>
    </submittedName>
</protein>
<accession>A0ABD0Q1B4</accession>